<dbReference type="EMBL" id="DS231700">
    <property type="protein sequence ID" value="KNB02228.1"/>
    <property type="molecule type" value="Genomic_DNA"/>
</dbReference>
<reference evidence="1" key="2">
    <citation type="journal article" date="2010" name="Nature">
        <title>Comparative genomics reveals mobile pathogenicity chromosomes in Fusarium.</title>
        <authorList>
            <person name="Ma L.J."/>
            <person name="van der Does H.C."/>
            <person name="Borkovich K.A."/>
            <person name="Coleman J.J."/>
            <person name="Daboussi M.J."/>
            <person name="Di Pietro A."/>
            <person name="Dufresne M."/>
            <person name="Freitag M."/>
            <person name="Grabherr M."/>
            <person name="Henrissat B."/>
            <person name="Houterman P.M."/>
            <person name="Kang S."/>
            <person name="Shim W.B."/>
            <person name="Woloshuk C."/>
            <person name="Xie X."/>
            <person name="Xu J.R."/>
            <person name="Antoniw J."/>
            <person name="Baker S.E."/>
            <person name="Bluhm B.H."/>
            <person name="Breakspear A."/>
            <person name="Brown D.W."/>
            <person name="Butchko R.A."/>
            <person name="Chapman S."/>
            <person name="Coulson R."/>
            <person name="Coutinho P.M."/>
            <person name="Danchin E.G."/>
            <person name="Diener A."/>
            <person name="Gale L.R."/>
            <person name="Gardiner D.M."/>
            <person name="Goff S."/>
            <person name="Hammond-Kosack K.E."/>
            <person name="Hilburn K."/>
            <person name="Hua-Van A."/>
            <person name="Jonkers W."/>
            <person name="Kazan K."/>
            <person name="Kodira C.D."/>
            <person name="Koehrsen M."/>
            <person name="Kumar L."/>
            <person name="Lee Y.H."/>
            <person name="Li L."/>
            <person name="Manners J.M."/>
            <person name="Miranda-Saavedra D."/>
            <person name="Mukherjee M."/>
            <person name="Park G."/>
            <person name="Park J."/>
            <person name="Park S.Y."/>
            <person name="Proctor R.H."/>
            <person name="Regev A."/>
            <person name="Ruiz-Roldan M.C."/>
            <person name="Sain D."/>
            <person name="Sakthikumar S."/>
            <person name="Sykes S."/>
            <person name="Schwartz D.C."/>
            <person name="Turgeon B.G."/>
            <person name="Wapinski I."/>
            <person name="Yoder O."/>
            <person name="Young S."/>
            <person name="Zeng Q."/>
            <person name="Zhou S."/>
            <person name="Galagan J."/>
            <person name="Cuomo C.A."/>
            <person name="Kistler H.C."/>
            <person name="Rep M."/>
        </authorList>
    </citation>
    <scope>NUCLEOTIDE SEQUENCE [LARGE SCALE GENOMIC DNA]</scope>
    <source>
        <strain evidence="1">4287</strain>
    </source>
</reference>
<accession>A0A0J9UTK1</accession>
<dbReference type="AlphaFoldDB" id="A0A0J9UTK1"/>
<protein>
    <submittedName>
        <fullName evidence="1">Uncharacterized protein</fullName>
    </submittedName>
</protein>
<gene>
    <name evidence="1" type="ORF">FOXG_05203</name>
</gene>
<dbReference type="KEGG" id="fox:FOXG_05203"/>
<proteinExistence type="predicted"/>
<sequence length="161" mass="18427">MSWRRTDQPLAPPRHDSFISRLASPRLAALYKAPTRFVFHRQLLFCFDLFIFCHCRCVNESLVWFLLSTDFSKRRHCIRFPIKTTFLGSTSYRFQHKLSPTQERVQFISQRSTFSINSTKQTTPCLLSEFAAPLLRAVSPLNASSATAPFAKVISAASTAY</sequence>
<reference evidence="1" key="1">
    <citation type="submission" date="2007-04" db="EMBL/GenBank/DDBJ databases">
        <authorList>
            <consortium name="The Broad Institute Genome Sequencing Platform"/>
            <person name="Birren B."/>
            <person name="Lander E."/>
            <person name="Galagan J."/>
            <person name="Nusbaum C."/>
            <person name="Devon K."/>
            <person name="Ma L.-J."/>
            <person name="Jaffe D."/>
            <person name="Butler J."/>
            <person name="Alvarez P."/>
            <person name="Gnerre S."/>
            <person name="Grabherr M."/>
            <person name="Kleber M."/>
            <person name="Mauceli E."/>
            <person name="Brockman W."/>
            <person name="MacCallum I.A."/>
            <person name="Young S."/>
            <person name="LaButti K."/>
            <person name="DeCaprio D."/>
            <person name="Crawford M."/>
            <person name="Koehrsen M."/>
            <person name="Engels R."/>
            <person name="Montgomery P."/>
            <person name="Pearson M."/>
            <person name="Howarth C."/>
            <person name="Larson L."/>
            <person name="White J."/>
            <person name="O'Leary S."/>
            <person name="Kodira C."/>
            <person name="Zeng Q."/>
            <person name="Yandava C."/>
            <person name="Alvarado L."/>
            <person name="Kistler C."/>
            <person name="Shim W.-B."/>
            <person name="Kang S."/>
            <person name="Woloshuk C."/>
        </authorList>
    </citation>
    <scope>NUCLEOTIDE SEQUENCE</scope>
    <source>
        <strain evidence="1">4287</strain>
    </source>
</reference>
<name>A0A0J9UTK1_FUSO4</name>
<evidence type="ECO:0000313" key="1">
    <source>
        <dbReference type="EMBL" id="KNB02228.1"/>
    </source>
</evidence>
<dbReference type="RefSeq" id="XP_018240273.1">
    <property type="nucleotide sequence ID" value="XM_018383354.1"/>
</dbReference>
<dbReference type="Proteomes" id="UP000009097">
    <property type="component" value="Unassembled WGS sequence"/>
</dbReference>
<dbReference type="GeneID" id="28947196"/>
<dbReference type="VEuPathDB" id="FungiDB:FOXG_05203"/>
<organism evidence="1 2">
    <name type="scientific">Fusarium oxysporum f. sp. lycopersici (strain 4287 / CBS 123668 / FGSC 9935 / NRRL 34936)</name>
    <name type="common">Fusarium vascular wilt of tomato</name>
    <dbReference type="NCBI Taxonomy" id="426428"/>
    <lineage>
        <taxon>Eukaryota</taxon>
        <taxon>Fungi</taxon>
        <taxon>Dikarya</taxon>
        <taxon>Ascomycota</taxon>
        <taxon>Pezizomycotina</taxon>
        <taxon>Sordariomycetes</taxon>
        <taxon>Hypocreomycetidae</taxon>
        <taxon>Hypocreales</taxon>
        <taxon>Nectriaceae</taxon>
        <taxon>Fusarium</taxon>
        <taxon>Fusarium oxysporum species complex</taxon>
    </lineage>
</organism>
<evidence type="ECO:0000313" key="2">
    <source>
        <dbReference type="Proteomes" id="UP000009097"/>
    </source>
</evidence>